<evidence type="ECO:0000313" key="3">
    <source>
        <dbReference type="Proteomes" id="UP000252172"/>
    </source>
</evidence>
<protein>
    <submittedName>
        <fullName evidence="2">Uncharacterized protein</fullName>
    </submittedName>
</protein>
<evidence type="ECO:0000256" key="1">
    <source>
        <dbReference type="SAM" id="MobiDB-lite"/>
    </source>
</evidence>
<dbReference type="PROSITE" id="PS51257">
    <property type="entry name" value="PROKAR_LIPOPROTEIN"/>
    <property type="match status" value="1"/>
</dbReference>
<dbReference type="AlphaFoldDB" id="A0A368N136"/>
<feature type="compositionally biased region" description="Polar residues" evidence="1">
    <location>
        <begin position="89"/>
        <end position="104"/>
    </location>
</feature>
<proteinExistence type="predicted"/>
<feature type="region of interest" description="Disordered" evidence="1">
    <location>
        <begin position="80"/>
        <end position="104"/>
    </location>
</feature>
<reference evidence="2 3" key="1">
    <citation type="submission" date="2018-07" db="EMBL/GenBank/DDBJ databases">
        <title>Chryseobacterium lacus sp. nov., isolated from lake water.</title>
        <authorList>
            <person name="Li C.-M."/>
        </authorList>
    </citation>
    <scope>NUCLEOTIDE SEQUENCE [LARGE SCALE GENOMIC DNA]</scope>
    <source>
        <strain evidence="2 3">YLOS41</strain>
    </source>
</reference>
<comment type="caution">
    <text evidence="2">The sequence shown here is derived from an EMBL/GenBank/DDBJ whole genome shotgun (WGS) entry which is preliminary data.</text>
</comment>
<evidence type="ECO:0000313" key="2">
    <source>
        <dbReference type="EMBL" id="RCU43334.1"/>
    </source>
</evidence>
<sequence>MKKPFVYITLLSAVLFISCEKKTTTTVNDEGKITTVEKVGFDEEKIDSTAQNVKEEVNKAAQKTGKALEHAGKKIKEEVDKAEKDLKKSTNTSKDTIKVNSGNN</sequence>
<dbReference type="EMBL" id="QPIE01000003">
    <property type="protein sequence ID" value="RCU43334.1"/>
    <property type="molecule type" value="Genomic_DNA"/>
</dbReference>
<dbReference type="RefSeq" id="WP_114303188.1">
    <property type="nucleotide sequence ID" value="NZ_QPIE01000003.1"/>
</dbReference>
<organism evidence="2 3">
    <name type="scientific">Chryseobacterium lacus</name>
    <dbReference type="NCBI Taxonomy" id="2058346"/>
    <lineage>
        <taxon>Bacteria</taxon>
        <taxon>Pseudomonadati</taxon>
        <taxon>Bacteroidota</taxon>
        <taxon>Flavobacteriia</taxon>
        <taxon>Flavobacteriales</taxon>
        <taxon>Weeksellaceae</taxon>
        <taxon>Chryseobacterium group</taxon>
        <taxon>Chryseobacterium</taxon>
    </lineage>
</organism>
<gene>
    <name evidence="2" type="ORF">DQ356_03975</name>
</gene>
<accession>A0A368N136</accession>
<name>A0A368N136_9FLAO</name>
<dbReference type="Proteomes" id="UP000252172">
    <property type="component" value="Unassembled WGS sequence"/>
</dbReference>
<keyword evidence="3" id="KW-1185">Reference proteome</keyword>